<keyword evidence="2" id="KW-1185">Reference proteome</keyword>
<sequence>MDSSDVFSDENGNEEGFESTLLNYLESITNIFDLVFFLRSTGLIKENNFFYRNLNRSNIGSKIWFVTLILSIRKLYKNILKSTKLLSLLKTELTKIEKNNDLTSDIILQKIQNNNTILKKKIKNFIIELIQDFIYLIIVSLEIFKISISKKLNHRLEILSNSVSMLKFFTLEITPTK</sequence>
<dbReference type="GeneID" id="11531306"/>
<evidence type="ECO:0000313" key="1">
    <source>
        <dbReference type="EMBL" id="CCE63485.1"/>
    </source>
</evidence>
<protein>
    <submittedName>
        <fullName evidence="1">Uncharacterized protein</fullName>
    </submittedName>
</protein>
<dbReference type="RefSeq" id="XP_003685919.1">
    <property type="nucleotide sequence ID" value="XM_003685871.1"/>
</dbReference>
<dbReference type="KEGG" id="tpf:TPHA_0E03960"/>
<dbReference type="Proteomes" id="UP000005666">
    <property type="component" value="Chromosome 5"/>
</dbReference>
<accession>G8BUA7</accession>
<gene>
    <name evidence="1" type="primary">TPHA0E03960</name>
    <name evidence="1" type="ordered locus">TPHA_0E03960</name>
</gene>
<dbReference type="AlphaFoldDB" id="G8BUA7"/>
<evidence type="ECO:0000313" key="2">
    <source>
        <dbReference type="Proteomes" id="UP000005666"/>
    </source>
</evidence>
<dbReference type="HOGENOM" id="CLU_118179_0_0_1"/>
<dbReference type="EMBL" id="HE612860">
    <property type="protein sequence ID" value="CCE63485.1"/>
    <property type="molecule type" value="Genomic_DNA"/>
</dbReference>
<dbReference type="OrthoDB" id="4063222at2759"/>
<dbReference type="eggNOG" id="ENOG502S4ZE">
    <property type="taxonomic scope" value="Eukaryota"/>
</dbReference>
<organism evidence="1 2">
    <name type="scientific">Tetrapisispora phaffii (strain ATCC 24235 / CBS 4417 / NBRC 1672 / NRRL Y-8282 / UCD 70-5)</name>
    <name type="common">Yeast</name>
    <name type="synonym">Fabospora phaffii</name>
    <dbReference type="NCBI Taxonomy" id="1071381"/>
    <lineage>
        <taxon>Eukaryota</taxon>
        <taxon>Fungi</taxon>
        <taxon>Dikarya</taxon>
        <taxon>Ascomycota</taxon>
        <taxon>Saccharomycotina</taxon>
        <taxon>Saccharomycetes</taxon>
        <taxon>Saccharomycetales</taxon>
        <taxon>Saccharomycetaceae</taxon>
        <taxon>Tetrapisispora</taxon>
    </lineage>
</organism>
<dbReference type="OMA" id="GSKIWFV"/>
<name>G8BUA7_TETPH</name>
<reference evidence="1 2" key="1">
    <citation type="journal article" date="2011" name="Proc. Natl. Acad. Sci. U.S.A.">
        <title>Evolutionary erosion of yeast sex chromosomes by mating-type switching accidents.</title>
        <authorList>
            <person name="Gordon J.L."/>
            <person name="Armisen D."/>
            <person name="Proux-Wera E."/>
            <person name="Oheigeartaigh S.S."/>
            <person name="Byrne K.P."/>
            <person name="Wolfe K.H."/>
        </authorList>
    </citation>
    <scope>NUCLEOTIDE SEQUENCE [LARGE SCALE GENOMIC DNA]</scope>
    <source>
        <strain evidence="2">ATCC 24235 / CBS 4417 / NBRC 1672 / NRRL Y-8282 / UCD 70-5</strain>
    </source>
</reference>
<proteinExistence type="predicted"/>